<name>U5DNG5_9CHRO</name>
<dbReference type="InterPro" id="IPR001343">
    <property type="entry name" value="Hemolysn_Ca-bd"/>
</dbReference>
<evidence type="ECO:0000313" key="2">
    <source>
        <dbReference type="Proteomes" id="UP000016960"/>
    </source>
</evidence>
<sequence>MLTRNSITVGDFDVAFILGTSLDDLLFDNPFEVDFIIAREGNDTIFLSNDGFDDTVLAQAGNDTILVGDRTGSNTIDGGSGIDTVDYAASGESITLNALGAIAKASGGVDRIESVEVIIGAIGAGIVNTIDGSPVEGFNNTGSFDVNLASNSLIINGIPSGPLSFTVQNFTNVVGTQNDDTITGDDQNNTFFGSLGNDTYNGGSISGTSLPDPAIDTLDYSDLDLIISLGNLGLINKTDAEGNVVGTDQLVGLGLDGLSPSIERIVGAQNLDNIIDGSPVAGFSNTGSFDIDLGANSLVINDVVVGTNLAFEVINFVDVRGTENNDTILGSSQDNTFFGSEGSDSFSGGSGTDTVDYSGANVGGVTLNNLGTISKGIGGVDTLDGGASGLSPSIERIVGDASETNTINGSPIAGFDNTGSFDIDLGANSLVINDVVVGTNLAFEVVNFNNVIGTQNDDTIVGNDQDNVFFGSDGNDTYDGSAGADVLDYSTAGLGLLTIQNGGSILKNFGDFGTDQLLGENGDPFNPSVESIIGTTGQFNIIDGTPIASPVIPGGGLNTGSFKIDLTVGDVTIENLPGGNSLQFNTQNFVDVVGTQNDDVIKGDDGTNILIGGAGDDVLFGEGSSSAGLDFLTGVAGTLQSDPLTSTFTIDFGPSGSNPGQGEIDLLTGGFGPDEFILGDAASGPFYVGGGNSDFAFISDFEQGVDLLGFDPNTPFLIIPGTLGDFEAFWDLNSNGIVDSADDLFAVLDLANTSGASLTTGISTNGTSLLANANIWEDSISNNAGSRSLIA</sequence>
<dbReference type="eggNOG" id="COG2931">
    <property type="taxonomic scope" value="Bacteria"/>
</dbReference>
<accession>U5DNG5</accession>
<dbReference type="SUPFAM" id="SSF51120">
    <property type="entry name" value="beta-Roll"/>
    <property type="match status" value="2"/>
</dbReference>
<evidence type="ECO:0000313" key="1">
    <source>
        <dbReference type="EMBL" id="ERN43211.1"/>
    </source>
</evidence>
<organism evidence="1 2">
    <name type="scientific">Rubidibacter lacunae KORDI 51-2</name>
    <dbReference type="NCBI Taxonomy" id="582515"/>
    <lineage>
        <taxon>Bacteria</taxon>
        <taxon>Bacillati</taxon>
        <taxon>Cyanobacteriota</taxon>
        <taxon>Cyanophyceae</taxon>
        <taxon>Oscillatoriophycideae</taxon>
        <taxon>Chroococcales</taxon>
        <taxon>Aphanothecaceae</taxon>
        <taxon>Rubidibacter</taxon>
    </lineage>
</organism>
<protein>
    <submittedName>
        <fullName evidence="1">Hemolysin-type calcium-binding repeat (2 copies)</fullName>
    </submittedName>
</protein>
<dbReference type="Proteomes" id="UP000016960">
    <property type="component" value="Unassembled WGS sequence"/>
</dbReference>
<proteinExistence type="predicted"/>
<dbReference type="PATRIC" id="fig|582515.4.peg.128"/>
<dbReference type="GO" id="GO:0005509">
    <property type="term" value="F:calcium ion binding"/>
    <property type="evidence" value="ECO:0007669"/>
    <property type="project" value="InterPro"/>
</dbReference>
<dbReference type="STRING" id="582515.KR51_00001080"/>
<keyword evidence="2" id="KW-1185">Reference proteome</keyword>
<dbReference type="InterPro" id="IPR011049">
    <property type="entry name" value="Serralysin-like_metalloprot_C"/>
</dbReference>
<comment type="caution">
    <text evidence="1">The sequence shown here is derived from an EMBL/GenBank/DDBJ whole genome shotgun (WGS) entry which is preliminary data.</text>
</comment>
<dbReference type="AlphaFoldDB" id="U5DNG5"/>
<dbReference type="PRINTS" id="PR00313">
    <property type="entry name" value="CABNDNGRPT"/>
</dbReference>
<dbReference type="Gene3D" id="2.150.10.10">
    <property type="entry name" value="Serralysin-like metalloprotease, C-terminal"/>
    <property type="match status" value="2"/>
</dbReference>
<reference evidence="1 2" key="1">
    <citation type="submission" date="2013-05" db="EMBL/GenBank/DDBJ databases">
        <title>Draft genome sequence of Rubidibacter lacunae KORDI 51-2.</title>
        <authorList>
            <person name="Choi D.H."/>
            <person name="Noh J.H."/>
            <person name="Kwon K.-K."/>
            <person name="Lee J.-H."/>
            <person name="Ryu J.-Y."/>
        </authorList>
    </citation>
    <scope>NUCLEOTIDE SEQUENCE [LARGE SCALE GENOMIC DNA]</scope>
    <source>
        <strain evidence="1 2">KORDI 51-2</strain>
    </source>
</reference>
<dbReference type="InParanoid" id="U5DNG5"/>
<dbReference type="Pfam" id="PF00353">
    <property type="entry name" value="HemolysinCabind"/>
    <property type="match status" value="5"/>
</dbReference>
<dbReference type="EMBL" id="ASSJ01000001">
    <property type="protein sequence ID" value="ERN43211.1"/>
    <property type="molecule type" value="Genomic_DNA"/>
</dbReference>
<gene>
    <name evidence="1" type="ORF">KR51_00001080</name>
</gene>